<keyword evidence="2" id="KW-0472">Membrane</keyword>
<dbReference type="KEGG" id="bsen:DP114_29535"/>
<evidence type="ECO:0000313" key="3">
    <source>
        <dbReference type="EMBL" id="QDL11489.1"/>
    </source>
</evidence>
<keyword evidence="4" id="KW-1185">Reference proteome</keyword>
<keyword evidence="2" id="KW-1133">Transmembrane helix</keyword>
<feature type="transmembrane region" description="Helical" evidence="2">
    <location>
        <begin position="6"/>
        <end position="23"/>
    </location>
</feature>
<sequence length="63" mass="7221">MKLSNLTLFVIVLIIAGIILLVTGKKKEKETSYVRPYKKTITVPGHSRSKPKNKRKNRRSGKR</sequence>
<gene>
    <name evidence="3" type="ORF">DP114_29535</name>
</gene>
<name>A0A856MM82_9CYAN</name>
<organism evidence="3 4">
    <name type="scientific">Brasilonema sennae CENA114</name>
    <dbReference type="NCBI Taxonomy" id="415709"/>
    <lineage>
        <taxon>Bacteria</taxon>
        <taxon>Bacillati</taxon>
        <taxon>Cyanobacteriota</taxon>
        <taxon>Cyanophyceae</taxon>
        <taxon>Nostocales</taxon>
        <taxon>Scytonemataceae</taxon>
        <taxon>Brasilonema</taxon>
        <taxon>Bromeliae group (in: Brasilonema)</taxon>
    </lineage>
</organism>
<proteinExistence type="predicted"/>
<feature type="region of interest" description="Disordered" evidence="1">
    <location>
        <begin position="37"/>
        <end position="63"/>
    </location>
</feature>
<evidence type="ECO:0000256" key="2">
    <source>
        <dbReference type="SAM" id="Phobius"/>
    </source>
</evidence>
<keyword evidence="2" id="KW-0812">Transmembrane</keyword>
<protein>
    <submittedName>
        <fullName evidence="3">Uncharacterized protein</fullName>
    </submittedName>
</protein>
<evidence type="ECO:0000313" key="4">
    <source>
        <dbReference type="Proteomes" id="UP000503129"/>
    </source>
</evidence>
<evidence type="ECO:0000256" key="1">
    <source>
        <dbReference type="SAM" id="MobiDB-lite"/>
    </source>
</evidence>
<accession>A0A856MM82</accession>
<feature type="compositionally biased region" description="Basic residues" evidence="1">
    <location>
        <begin position="47"/>
        <end position="63"/>
    </location>
</feature>
<dbReference type="AlphaFoldDB" id="A0A856MM82"/>
<reference evidence="3 4" key="1">
    <citation type="submission" date="2018-06" db="EMBL/GenBank/DDBJ databases">
        <title>Comparative genomics of Brasilonema spp. strains.</title>
        <authorList>
            <person name="Alvarenga D.O."/>
            <person name="Fiore M.F."/>
            <person name="Varani A.M."/>
        </authorList>
    </citation>
    <scope>NUCLEOTIDE SEQUENCE [LARGE SCALE GENOMIC DNA]</scope>
    <source>
        <strain evidence="3 4">CENA114</strain>
    </source>
</reference>
<dbReference type="EMBL" id="CP030118">
    <property type="protein sequence ID" value="QDL11489.1"/>
    <property type="molecule type" value="Genomic_DNA"/>
</dbReference>
<dbReference type="Proteomes" id="UP000503129">
    <property type="component" value="Chromosome"/>
</dbReference>